<reference evidence="2 3" key="1">
    <citation type="submission" date="2019-12" db="EMBL/GenBank/DDBJ databases">
        <title>Genomic-based taxomic classification of the family Erythrobacteraceae.</title>
        <authorList>
            <person name="Xu L."/>
        </authorList>
    </citation>
    <scope>NUCLEOTIDE SEQUENCE [LARGE SCALE GENOMIC DNA]</scope>
    <source>
        <strain evidence="2 3">100921-2</strain>
    </source>
</reference>
<comment type="caution">
    <text evidence="2">The sequence shown here is derived from an EMBL/GenBank/DDBJ whole genome shotgun (WGS) entry which is preliminary data.</text>
</comment>
<dbReference type="Pfam" id="PF09992">
    <property type="entry name" value="NAGPA"/>
    <property type="match status" value="1"/>
</dbReference>
<dbReference type="EMBL" id="WTZA01000002">
    <property type="protein sequence ID" value="MXO75924.1"/>
    <property type="molecule type" value="Genomic_DNA"/>
</dbReference>
<dbReference type="PANTHER" id="PTHR40446:SF2">
    <property type="entry name" value="N-ACETYLGLUCOSAMINE-1-PHOSPHODIESTER ALPHA-N-ACETYLGLUCOSAMINIDASE"/>
    <property type="match status" value="1"/>
</dbReference>
<dbReference type="RefSeq" id="WP_160611777.1">
    <property type="nucleotide sequence ID" value="NZ_WTZA01000002.1"/>
</dbReference>
<dbReference type="AlphaFoldDB" id="A0A6I4TH25"/>
<organism evidence="2 3">
    <name type="scientific">Tsuneonella aeria</name>
    <dbReference type="NCBI Taxonomy" id="1837929"/>
    <lineage>
        <taxon>Bacteria</taxon>
        <taxon>Pseudomonadati</taxon>
        <taxon>Pseudomonadota</taxon>
        <taxon>Alphaproteobacteria</taxon>
        <taxon>Sphingomonadales</taxon>
        <taxon>Erythrobacteraceae</taxon>
        <taxon>Tsuneonella</taxon>
    </lineage>
</organism>
<proteinExistence type="predicted"/>
<dbReference type="GO" id="GO:0016798">
    <property type="term" value="F:hydrolase activity, acting on glycosyl bonds"/>
    <property type="evidence" value="ECO:0007669"/>
    <property type="project" value="UniProtKB-KW"/>
</dbReference>
<accession>A0A6I4TH25</accession>
<evidence type="ECO:0000313" key="2">
    <source>
        <dbReference type="EMBL" id="MXO75924.1"/>
    </source>
</evidence>
<dbReference type="PANTHER" id="PTHR40446">
    <property type="entry name" value="N-ACETYLGLUCOSAMINE-1-PHOSPHODIESTER ALPHA-N-ACETYLGLUCOSAMINIDASE"/>
    <property type="match status" value="1"/>
</dbReference>
<keyword evidence="2" id="KW-0378">Hydrolase</keyword>
<name>A0A6I4TH25_9SPHN</name>
<protein>
    <submittedName>
        <fullName evidence="2">Phosphodiester glycosidase family protein</fullName>
    </submittedName>
</protein>
<feature type="domain" description="Phosphodiester glycosidase" evidence="1">
    <location>
        <begin position="125"/>
        <end position="325"/>
    </location>
</feature>
<evidence type="ECO:0000313" key="3">
    <source>
        <dbReference type="Proteomes" id="UP000439522"/>
    </source>
</evidence>
<dbReference type="OrthoDB" id="9809781at2"/>
<dbReference type="Proteomes" id="UP000439522">
    <property type="component" value="Unassembled WGS sequence"/>
</dbReference>
<sequence>MPPSRRWFPLQATGYRNVALQTKSLSAVGMVLALLAATTACVSTAGGPSASLANKAAGPDAPAAAIRPGVRHYELIRQGEFLMVAQVLELDLTRSDLALITTPPNPAGGMEFIAKRTTRFLDETGAIAAINASYFLPFAGGSPGGEDYYPREGQPASASGAVIANGAVVSPVETDLDIRVNAIVCFERLAIAIADGQACPAGFSSGVAAGPRLLAEGERRSFAAFDNRYASTPQPRTAIGVSADGRRGWMVVVDGRQKGYSDGATLQALTDLFVELGASNAINLDGGGSATLVVEGASGEPRILNRPVHTDTPGRERPVANHIALVPITGDR</sequence>
<keyword evidence="2" id="KW-0326">Glycosidase</keyword>
<gene>
    <name evidence="2" type="ORF">GRI40_11930</name>
</gene>
<evidence type="ECO:0000259" key="1">
    <source>
        <dbReference type="Pfam" id="PF09992"/>
    </source>
</evidence>
<dbReference type="InterPro" id="IPR018711">
    <property type="entry name" value="NAGPA"/>
</dbReference>
<keyword evidence="3" id="KW-1185">Reference proteome</keyword>